<evidence type="ECO:0000313" key="2">
    <source>
        <dbReference type="Proteomes" id="UP000012179"/>
    </source>
</evidence>
<name>A0A1W6SQW2_9PROT</name>
<dbReference type="EMBL" id="CP021106">
    <property type="protein sequence ID" value="ARO88197.1"/>
    <property type="molecule type" value="Genomic_DNA"/>
</dbReference>
<dbReference type="Proteomes" id="UP000012179">
    <property type="component" value="Chromosome"/>
</dbReference>
<proteinExistence type="predicted"/>
<protein>
    <submittedName>
        <fullName evidence="1">Uncharacterized protein</fullName>
    </submittedName>
</protein>
<organism evidence="1 2">
    <name type="scientific">Nitrosospira lacus</name>
    <dbReference type="NCBI Taxonomy" id="1288494"/>
    <lineage>
        <taxon>Bacteria</taxon>
        <taxon>Pseudomonadati</taxon>
        <taxon>Pseudomonadota</taxon>
        <taxon>Betaproteobacteria</taxon>
        <taxon>Nitrosomonadales</taxon>
        <taxon>Nitrosomonadaceae</taxon>
        <taxon>Nitrosospira</taxon>
    </lineage>
</organism>
<evidence type="ECO:0000313" key="1">
    <source>
        <dbReference type="EMBL" id="ARO88197.1"/>
    </source>
</evidence>
<gene>
    <name evidence="1" type="ORF">EBAPG3_010625</name>
</gene>
<keyword evidence="2" id="KW-1185">Reference proteome</keyword>
<dbReference type="AlphaFoldDB" id="A0A1W6SQW2"/>
<dbReference type="KEGG" id="nlc:EBAPG3_010625"/>
<accession>A0A1W6SQW2</accession>
<sequence>MVDYASFLAIAPPVFSEIAAALTAHFGPGSKPRSLTGSPSVPGSSQEHRVIGIPGLSWRYPIAPCMIGSTLLPVTQVAIKSDQHLMLI</sequence>
<reference evidence="1 2" key="1">
    <citation type="journal article" date="2015" name="Int. J. Syst. Evol. Microbiol.">
        <title>Nitrosospira lacus sp. nov., a psychrotolerant, ammonia-oxidizing bacterium from sandy lake sediment.</title>
        <authorList>
            <person name="Urakawa H."/>
            <person name="Garcia J.C."/>
            <person name="Nielsen J.L."/>
            <person name="Le V.Q."/>
            <person name="Kozlowski J.A."/>
            <person name="Stein L.Y."/>
            <person name="Lim C.K."/>
            <person name="Pommerening-Roser A."/>
            <person name="Martens-Habbena W."/>
            <person name="Stahl D.A."/>
            <person name="Klotz M.G."/>
        </authorList>
    </citation>
    <scope>NUCLEOTIDE SEQUENCE [LARGE SCALE GENOMIC DNA]</scope>
    <source>
        <strain evidence="1 2">APG3</strain>
    </source>
</reference>